<keyword evidence="1" id="KW-0812">Transmembrane</keyword>
<keyword evidence="2" id="KW-0648">Protein biosynthesis</keyword>
<dbReference type="Proteomes" id="UP000824239">
    <property type="component" value="Unassembled WGS sequence"/>
</dbReference>
<reference evidence="2" key="1">
    <citation type="submission" date="2020-10" db="EMBL/GenBank/DDBJ databases">
        <authorList>
            <person name="Gilroy R."/>
        </authorList>
    </citation>
    <scope>NUCLEOTIDE SEQUENCE</scope>
    <source>
        <strain evidence="2">ChiBcec15-4380</strain>
    </source>
</reference>
<accession>A0A9D1DHE7</accession>
<evidence type="ECO:0000313" key="3">
    <source>
        <dbReference type="Proteomes" id="UP000824239"/>
    </source>
</evidence>
<feature type="transmembrane region" description="Helical" evidence="1">
    <location>
        <begin position="64"/>
        <end position="83"/>
    </location>
</feature>
<organism evidence="2 3">
    <name type="scientific">Candidatus Avoscillospira avicola</name>
    <dbReference type="NCBI Taxonomy" id="2840706"/>
    <lineage>
        <taxon>Bacteria</taxon>
        <taxon>Bacillati</taxon>
        <taxon>Bacillota</taxon>
        <taxon>Clostridia</taxon>
        <taxon>Eubacteriales</taxon>
        <taxon>Oscillospiraceae</taxon>
        <taxon>Oscillospiraceae incertae sedis</taxon>
        <taxon>Candidatus Avoscillospira</taxon>
    </lineage>
</organism>
<keyword evidence="2" id="KW-0396">Initiation factor</keyword>
<sequence length="84" mass="9046">MVKGITRQVVVVKGSDPAMFEQAIFLVRDDVLAQGGVTEEALLEEARKACGPRSPLLRAIWGRFLWAACGAGAIGCLWLATVLF</sequence>
<protein>
    <submittedName>
        <fullName evidence="2">Translation initiation factor 2</fullName>
    </submittedName>
</protein>
<evidence type="ECO:0000313" key="2">
    <source>
        <dbReference type="EMBL" id="HIR50685.1"/>
    </source>
</evidence>
<comment type="caution">
    <text evidence="2">The sequence shown here is derived from an EMBL/GenBank/DDBJ whole genome shotgun (WGS) entry which is preliminary data.</text>
</comment>
<evidence type="ECO:0000256" key="1">
    <source>
        <dbReference type="SAM" id="Phobius"/>
    </source>
</evidence>
<dbReference type="GO" id="GO:0003743">
    <property type="term" value="F:translation initiation factor activity"/>
    <property type="evidence" value="ECO:0007669"/>
    <property type="project" value="UniProtKB-KW"/>
</dbReference>
<gene>
    <name evidence="2" type="ORF">IAA53_05290</name>
</gene>
<dbReference type="AlphaFoldDB" id="A0A9D1DHE7"/>
<keyword evidence="1" id="KW-0472">Membrane</keyword>
<dbReference type="EMBL" id="DVHE01000043">
    <property type="protein sequence ID" value="HIR50685.1"/>
    <property type="molecule type" value="Genomic_DNA"/>
</dbReference>
<proteinExistence type="predicted"/>
<name>A0A9D1DHE7_9FIRM</name>
<reference evidence="2" key="2">
    <citation type="journal article" date="2021" name="PeerJ">
        <title>Extensive microbial diversity within the chicken gut microbiome revealed by metagenomics and culture.</title>
        <authorList>
            <person name="Gilroy R."/>
            <person name="Ravi A."/>
            <person name="Getino M."/>
            <person name="Pursley I."/>
            <person name="Horton D.L."/>
            <person name="Alikhan N.F."/>
            <person name="Baker D."/>
            <person name="Gharbi K."/>
            <person name="Hall N."/>
            <person name="Watson M."/>
            <person name="Adriaenssens E.M."/>
            <person name="Foster-Nyarko E."/>
            <person name="Jarju S."/>
            <person name="Secka A."/>
            <person name="Antonio M."/>
            <person name="Oren A."/>
            <person name="Chaudhuri R.R."/>
            <person name="La Ragione R."/>
            <person name="Hildebrand F."/>
            <person name="Pallen M.J."/>
        </authorList>
    </citation>
    <scope>NUCLEOTIDE SEQUENCE</scope>
    <source>
        <strain evidence="2">ChiBcec15-4380</strain>
    </source>
</reference>
<keyword evidence="1" id="KW-1133">Transmembrane helix</keyword>